<gene>
    <name evidence="2" type="ORF">HJ526_04815</name>
</gene>
<keyword evidence="1" id="KW-1133">Transmembrane helix</keyword>
<sequence length="254" mass="29032">MRKVFWGLIFTILALFIIIPIGIISTRTLNSLSSLEILSVLIYPFVSSALASWIVSHLYHTKQSKSASDANEELSSKIHSLSKGRVRCIGTKFNVPNGGEYWSDLFKNARSRFYLIGNTNKSWISRSEEQSDQFSKAIVRLLKSGGEVLIVSNDDIFTINQTKEFIEKRILPSMTRRPEKEQFDRNFSYLTISKSNYSCVVSDDRMVLLPVMNAAEFRDESMVLDTTKYENGEIFKNYIGDIDRLVSKYATVVY</sequence>
<evidence type="ECO:0000313" key="2">
    <source>
        <dbReference type="EMBL" id="NVO26731.1"/>
    </source>
</evidence>
<keyword evidence="3" id="KW-1185">Reference proteome</keyword>
<name>A0ABX2PC89_9RHOB</name>
<proteinExistence type="predicted"/>
<feature type="transmembrane region" description="Helical" evidence="1">
    <location>
        <begin position="37"/>
        <end position="55"/>
    </location>
</feature>
<feature type="transmembrane region" description="Helical" evidence="1">
    <location>
        <begin position="5"/>
        <end position="25"/>
    </location>
</feature>
<evidence type="ECO:0000256" key="1">
    <source>
        <dbReference type="SAM" id="Phobius"/>
    </source>
</evidence>
<organism evidence="2 3">
    <name type="scientific">Donghicola mangrovi</name>
    <dbReference type="NCBI Taxonomy" id="2729614"/>
    <lineage>
        <taxon>Bacteria</taxon>
        <taxon>Pseudomonadati</taxon>
        <taxon>Pseudomonadota</taxon>
        <taxon>Alphaproteobacteria</taxon>
        <taxon>Rhodobacterales</taxon>
        <taxon>Roseobacteraceae</taxon>
        <taxon>Donghicola</taxon>
    </lineage>
</organism>
<dbReference type="RefSeq" id="WP_176853099.1">
    <property type="nucleotide sequence ID" value="NZ_JABCJD010000001.1"/>
</dbReference>
<reference evidence="2 3" key="1">
    <citation type="submission" date="2020-04" db="EMBL/GenBank/DDBJ databases">
        <title>Donghicola sp., a member of the Rhodobacteraceae family isolated from mangrove forest in Thailand.</title>
        <authorList>
            <person name="Charoenyingcharoen P."/>
            <person name="Yukphan P."/>
        </authorList>
    </citation>
    <scope>NUCLEOTIDE SEQUENCE [LARGE SCALE GENOMIC DNA]</scope>
    <source>
        <strain evidence="2 3">C2-DW-16</strain>
    </source>
</reference>
<accession>A0ABX2PC89</accession>
<comment type="caution">
    <text evidence="2">The sequence shown here is derived from an EMBL/GenBank/DDBJ whole genome shotgun (WGS) entry which is preliminary data.</text>
</comment>
<evidence type="ECO:0000313" key="3">
    <source>
        <dbReference type="Proteomes" id="UP000523601"/>
    </source>
</evidence>
<dbReference type="Proteomes" id="UP000523601">
    <property type="component" value="Unassembled WGS sequence"/>
</dbReference>
<keyword evidence="1" id="KW-0472">Membrane</keyword>
<protein>
    <submittedName>
        <fullName evidence="2">Uncharacterized protein</fullName>
    </submittedName>
</protein>
<dbReference type="EMBL" id="JABCJD010000001">
    <property type="protein sequence ID" value="NVO26731.1"/>
    <property type="molecule type" value="Genomic_DNA"/>
</dbReference>
<keyword evidence="1" id="KW-0812">Transmembrane</keyword>